<keyword evidence="1" id="KW-0862">Zinc</keyword>
<feature type="region of interest" description="Disordered" evidence="2">
    <location>
        <begin position="441"/>
        <end position="468"/>
    </location>
</feature>
<dbReference type="PROSITE" id="PS50158">
    <property type="entry name" value="ZF_CCHC"/>
    <property type="match status" value="1"/>
</dbReference>
<dbReference type="PANTHER" id="PTHR31286">
    <property type="entry name" value="GLYCINE-RICH CELL WALL STRUCTURAL PROTEIN 1.8-LIKE"/>
    <property type="match status" value="1"/>
</dbReference>
<evidence type="ECO:0000313" key="5">
    <source>
        <dbReference type="Proteomes" id="UP000516437"/>
    </source>
</evidence>
<dbReference type="InterPro" id="IPR025836">
    <property type="entry name" value="Zn_knuckle_CX2CX4HX4C"/>
</dbReference>
<dbReference type="InterPro" id="IPR040256">
    <property type="entry name" value="At4g02000-like"/>
</dbReference>
<evidence type="ECO:0000256" key="1">
    <source>
        <dbReference type="PROSITE-ProRule" id="PRU00047"/>
    </source>
</evidence>
<gene>
    <name evidence="4" type="ORF">CJ030_MR7G016766</name>
</gene>
<dbReference type="AlphaFoldDB" id="A0A6A1UXM1"/>
<dbReference type="PANTHER" id="PTHR31286:SF178">
    <property type="entry name" value="DUF4283 DOMAIN-CONTAINING PROTEIN"/>
    <property type="match status" value="1"/>
</dbReference>
<dbReference type="InterPro" id="IPR001878">
    <property type="entry name" value="Znf_CCHC"/>
</dbReference>
<keyword evidence="1" id="KW-0479">Metal-binding</keyword>
<name>A0A6A1UXM1_9ROSI</name>
<dbReference type="Pfam" id="PF14392">
    <property type="entry name" value="zf-CCHC_4"/>
    <property type="match status" value="1"/>
</dbReference>
<dbReference type="EMBL" id="RXIC02000025">
    <property type="protein sequence ID" value="KAB1205122.1"/>
    <property type="molecule type" value="Genomic_DNA"/>
</dbReference>
<feature type="region of interest" description="Disordered" evidence="2">
    <location>
        <begin position="308"/>
        <end position="336"/>
    </location>
</feature>
<feature type="compositionally biased region" description="Low complexity" evidence="2">
    <location>
        <begin position="455"/>
        <end position="468"/>
    </location>
</feature>
<dbReference type="OrthoDB" id="1750790at2759"/>
<keyword evidence="5" id="KW-1185">Reference proteome</keyword>
<evidence type="ECO:0000313" key="4">
    <source>
        <dbReference type="EMBL" id="KAB1205122.1"/>
    </source>
</evidence>
<dbReference type="InterPro" id="IPR025558">
    <property type="entry name" value="DUF4283"/>
</dbReference>
<sequence length="577" mass="63734">MIPKRLDTFHALPKRWDFGKGVSLFIPLFSLIVHSRSFSSKFPPLFISHLSTLLFLYTVRFTSPPIAFPAGWSEPTMDLPNPDLNALIRKTQALSLDDISTQLEVDPTKAEQKAFISLVARLASKKILFKPVVHEAIRSTWNFASNMKIKDAGPNTFLIHFESPSHKERVLLQAPWNVKGFLLILREWSPAVSISAMDFSRSAFWVQIHGFPMKWLSSRNAKLIGDNLGVVLEVDSSVDQPNDCSDFMRVKVELDVSEPLSPGFYFHPTVDLDLWISFKYERLSWFCYNCGRLDHLLNQCDAAQPHPLQQKLGSPMRAYPPSQAETPPDQLLSSPSAPSRALLLAPSHLLSPEVGSPPPEVGPSKNHLGSSSATGWVFKPGSYGLDFNVSLSSGRLNPSASLGSTQVVLLSRSSQDLVTAHHSPEVDISLPAVDLDEIENFTPTLPQPAPFPQVTPNSPDSSTSTLSLSPSSKTLWLEEVVSKEKELTAHLVRKASPKRPRDSEPQQGGWVSPKLSKEVVKSEAKYPTYPKKISGAFRQRKLRIAGCPYGRDGVIGVGKEKAKALETGLNLLSPQDP</sequence>
<proteinExistence type="predicted"/>
<accession>A0A6A1UXM1</accession>
<dbReference type="GO" id="GO:0003676">
    <property type="term" value="F:nucleic acid binding"/>
    <property type="evidence" value="ECO:0007669"/>
    <property type="project" value="InterPro"/>
</dbReference>
<reference evidence="4 5" key="1">
    <citation type="journal article" date="2019" name="Plant Biotechnol. J.">
        <title>The red bayberry genome and genetic basis of sex determination.</title>
        <authorList>
            <person name="Jia H.M."/>
            <person name="Jia H.J."/>
            <person name="Cai Q.L."/>
            <person name="Wang Y."/>
            <person name="Zhao H.B."/>
            <person name="Yang W.F."/>
            <person name="Wang G.Y."/>
            <person name="Li Y.H."/>
            <person name="Zhan D.L."/>
            <person name="Shen Y.T."/>
            <person name="Niu Q.F."/>
            <person name="Chang L."/>
            <person name="Qiu J."/>
            <person name="Zhao L."/>
            <person name="Xie H.B."/>
            <person name="Fu W.Y."/>
            <person name="Jin J."/>
            <person name="Li X.W."/>
            <person name="Jiao Y."/>
            <person name="Zhou C.C."/>
            <person name="Tu T."/>
            <person name="Chai C.Y."/>
            <person name="Gao J.L."/>
            <person name="Fan L.J."/>
            <person name="van de Weg E."/>
            <person name="Wang J.Y."/>
            <person name="Gao Z.S."/>
        </authorList>
    </citation>
    <scope>NUCLEOTIDE SEQUENCE [LARGE SCALE GENOMIC DNA]</scope>
    <source>
        <tissue evidence="4">Leaves</tissue>
    </source>
</reference>
<dbReference type="GO" id="GO:0008270">
    <property type="term" value="F:zinc ion binding"/>
    <property type="evidence" value="ECO:0007669"/>
    <property type="project" value="UniProtKB-KW"/>
</dbReference>
<organism evidence="4 5">
    <name type="scientific">Morella rubra</name>
    <name type="common">Chinese bayberry</name>
    <dbReference type="NCBI Taxonomy" id="262757"/>
    <lineage>
        <taxon>Eukaryota</taxon>
        <taxon>Viridiplantae</taxon>
        <taxon>Streptophyta</taxon>
        <taxon>Embryophyta</taxon>
        <taxon>Tracheophyta</taxon>
        <taxon>Spermatophyta</taxon>
        <taxon>Magnoliopsida</taxon>
        <taxon>eudicotyledons</taxon>
        <taxon>Gunneridae</taxon>
        <taxon>Pentapetalae</taxon>
        <taxon>rosids</taxon>
        <taxon>fabids</taxon>
        <taxon>Fagales</taxon>
        <taxon>Myricaceae</taxon>
        <taxon>Morella</taxon>
    </lineage>
</organism>
<feature type="domain" description="CCHC-type" evidence="3">
    <location>
        <begin position="287"/>
        <end position="300"/>
    </location>
</feature>
<keyword evidence="1" id="KW-0863">Zinc-finger</keyword>
<comment type="caution">
    <text evidence="4">The sequence shown here is derived from an EMBL/GenBank/DDBJ whole genome shotgun (WGS) entry which is preliminary data.</text>
</comment>
<protein>
    <recommendedName>
        <fullName evidence="3">CCHC-type domain-containing protein</fullName>
    </recommendedName>
</protein>
<feature type="region of interest" description="Disordered" evidence="2">
    <location>
        <begin position="491"/>
        <end position="517"/>
    </location>
</feature>
<evidence type="ECO:0000259" key="3">
    <source>
        <dbReference type="PROSITE" id="PS50158"/>
    </source>
</evidence>
<dbReference type="Proteomes" id="UP000516437">
    <property type="component" value="Chromosome 7"/>
</dbReference>
<dbReference type="Pfam" id="PF14111">
    <property type="entry name" value="DUF4283"/>
    <property type="match status" value="1"/>
</dbReference>
<evidence type="ECO:0000256" key="2">
    <source>
        <dbReference type="SAM" id="MobiDB-lite"/>
    </source>
</evidence>